<keyword evidence="5 7" id="KW-1133">Transmembrane helix</keyword>
<feature type="transmembrane region" description="Helical" evidence="7">
    <location>
        <begin position="223"/>
        <end position="244"/>
    </location>
</feature>
<proteinExistence type="predicted"/>
<evidence type="ECO:0000256" key="4">
    <source>
        <dbReference type="ARBA" id="ARBA00022692"/>
    </source>
</evidence>
<sequence length="439" mass="46018">MSNTPTRWYGQLYVQVLIGIVIGGAIGFFLPDIGAKLQPLADGFIKLIKMLLAPIIFGTVVVGIAKMGSIKEVGRIGGKALIYFEILSTLALVIGLVVVNVLKPGVGMNIDVNTLNASAVNGYTQAAAAQGGVIEFFMGIIPTTLFDAFAKGAMLQVILVSVLMGVALVQLGETGKPLVNVIDLLLQTLFRIVAMVMKLAPLGAGAGMAFTIGKYGIGTLMSLGQLIIALYVTTLFFIVVILGSVARWSGLPLLQFLRYFKDEILVTLGTCSTEAVLPRMMVKLEKLGCKKSVVGMVLPTGYTFNSDGTCIYLTMAAIFVAQATNTPLTLMDQLVVLGVLLLTSKGSAGVAGAGFVTLAATLSVIGDIPLVGLVLLLGVDRFLNEARAVTNLIGNGIGTIAIAKWDGSFDQAQAAREIAAMKEQSSLRKGAGKTVSKLV</sequence>
<dbReference type="NCBIfam" id="NF002461">
    <property type="entry name" value="PRK01663.1"/>
    <property type="match status" value="1"/>
</dbReference>
<evidence type="ECO:0000256" key="1">
    <source>
        <dbReference type="ARBA" id="ARBA00004141"/>
    </source>
</evidence>
<keyword evidence="6 7" id="KW-0472">Membrane</keyword>
<evidence type="ECO:0000256" key="6">
    <source>
        <dbReference type="ARBA" id="ARBA00023136"/>
    </source>
</evidence>
<dbReference type="InterPro" id="IPR001991">
    <property type="entry name" value="Na-dicarboxylate_symporter"/>
</dbReference>
<evidence type="ECO:0000256" key="2">
    <source>
        <dbReference type="ARBA" id="ARBA00022448"/>
    </source>
</evidence>
<dbReference type="RefSeq" id="WP_243248003.1">
    <property type="nucleotide sequence ID" value="NZ_LOHG01000015.1"/>
</dbReference>
<feature type="transmembrane region" description="Helical" evidence="7">
    <location>
        <begin position="153"/>
        <end position="172"/>
    </location>
</feature>
<organism evidence="8 9">
    <name type="scientific">Pseudomonas maioricensis</name>
    <dbReference type="NCBI Taxonomy" id="1766623"/>
    <lineage>
        <taxon>Bacteria</taxon>
        <taxon>Pseudomonadati</taxon>
        <taxon>Pseudomonadota</taxon>
        <taxon>Gammaproteobacteria</taxon>
        <taxon>Pseudomonadales</taxon>
        <taxon>Pseudomonadaceae</taxon>
        <taxon>Pseudomonas</taxon>
    </lineage>
</organism>
<keyword evidence="9" id="KW-1185">Reference proteome</keyword>
<dbReference type="PANTHER" id="PTHR42865">
    <property type="entry name" value="PROTON/GLUTAMATE-ASPARTATE SYMPORTER"/>
    <property type="match status" value="1"/>
</dbReference>
<dbReference type="Pfam" id="PF00375">
    <property type="entry name" value="SDF"/>
    <property type="match status" value="1"/>
</dbReference>
<dbReference type="SUPFAM" id="SSF118215">
    <property type="entry name" value="Proton glutamate symport protein"/>
    <property type="match status" value="1"/>
</dbReference>
<keyword evidence="3" id="KW-0997">Cell inner membrane</keyword>
<dbReference type="InterPro" id="IPR036458">
    <property type="entry name" value="Na:dicarbo_symporter_sf"/>
</dbReference>
<dbReference type="PRINTS" id="PR00173">
    <property type="entry name" value="EDTRNSPORT"/>
</dbReference>
<feature type="transmembrane region" description="Helical" evidence="7">
    <location>
        <begin position="50"/>
        <end position="68"/>
    </location>
</feature>
<feature type="transmembrane region" description="Helical" evidence="7">
    <location>
        <begin position="80"/>
        <end position="102"/>
    </location>
</feature>
<comment type="subcellular location">
    <subcellularLocation>
        <location evidence="1">Membrane</location>
        <topology evidence="1">Multi-pass membrane protein</topology>
    </subcellularLocation>
</comment>
<protein>
    <submittedName>
        <fullName evidence="8">C4-dicarboxylate transporter</fullName>
    </submittedName>
</protein>
<feature type="transmembrane region" description="Helical" evidence="7">
    <location>
        <begin position="310"/>
        <end position="330"/>
    </location>
</feature>
<keyword evidence="3" id="KW-1003">Cell membrane</keyword>
<dbReference type="PANTHER" id="PTHR42865:SF1">
    <property type="entry name" value="AEROBIC C4-DICARBOXYLATE TRANSPORT PROTEIN"/>
    <property type="match status" value="1"/>
</dbReference>
<evidence type="ECO:0000256" key="3">
    <source>
        <dbReference type="ARBA" id="ARBA00022519"/>
    </source>
</evidence>
<dbReference type="Proteomes" id="UP001320513">
    <property type="component" value="Unassembled WGS sequence"/>
</dbReference>
<feature type="transmembrane region" description="Helical" evidence="7">
    <location>
        <begin position="350"/>
        <end position="377"/>
    </location>
</feature>
<gene>
    <name evidence="8" type="ORF">AUC61_20535</name>
</gene>
<evidence type="ECO:0000256" key="5">
    <source>
        <dbReference type="ARBA" id="ARBA00022989"/>
    </source>
</evidence>
<reference evidence="8 9" key="1">
    <citation type="submission" date="2015-12" db="EMBL/GenBank/DDBJ databases">
        <title>Phylogenomics in the description of a new species in the Pseudomonas syringae group.</title>
        <authorList>
            <person name="Busquets A."/>
            <person name="Gomila M."/>
            <person name="Beiki F."/>
            <person name="Rahimian H."/>
            <person name="Mulet M."/>
            <person name="Sanchez D."/>
            <person name="Garcia-Valdes E."/>
            <person name="Lalucat J."/>
        </authorList>
    </citation>
    <scope>NUCLEOTIDE SEQUENCE [LARGE SCALE GENOMIC DNA]</scope>
    <source>
        <strain evidence="8 9">S25</strain>
    </source>
</reference>
<keyword evidence="4 7" id="KW-0812">Transmembrane</keyword>
<dbReference type="EMBL" id="LOHG01000015">
    <property type="protein sequence ID" value="MCI8211924.1"/>
    <property type="molecule type" value="Genomic_DNA"/>
</dbReference>
<feature type="transmembrane region" description="Helical" evidence="7">
    <location>
        <begin position="12"/>
        <end position="30"/>
    </location>
</feature>
<dbReference type="Gene3D" id="1.10.3860.10">
    <property type="entry name" value="Sodium:dicarboxylate symporter"/>
    <property type="match status" value="1"/>
</dbReference>
<accession>A0ABS9ZMZ0</accession>
<evidence type="ECO:0000313" key="9">
    <source>
        <dbReference type="Proteomes" id="UP001320513"/>
    </source>
</evidence>
<name>A0ABS9ZMZ0_9PSED</name>
<keyword evidence="2" id="KW-0813">Transport</keyword>
<evidence type="ECO:0000256" key="7">
    <source>
        <dbReference type="SAM" id="Phobius"/>
    </source>
</evidence>
<feature type="transmembrane region" description="Helical" evidence="7">
    <location>
        <begin position="192"/>
        <end position="211"/>
    </location>
</feature>
<evidence type="ECO:0000313" key="8">
    <source>
        <dbReference type="EMBL" id="MCI8211924.1"/>
    </source>
</evidence>
<comment type="caution">
    <text evidence="8">The sequence shown here is derived from an EMBL/GenBank/DDBJ whole genome shotgun (WGS) entry which is preliminary data.</text>
</comment>